<dbReference type="Gramene" id="TraesLAC2D03G01186170.2">
    <property type="protein sequence ID" value="TraesLAC2D03G01186170.2"/>
    <property type="gene ID" value="TraesLAC2D03G01186170"/>
</dbReference>
<reference evidence="14" key="1">
    <citation type="submission" date="2018-08" db="EMBL/GenBank/DDBJ databases">
        <authorList>
            <person name="Rossello M."/>
        </authorList>
    </citation>
    <scope>NUCLEOTIDE SEQUENCE [LARGE SCALE GENOMIC DNA]</scope>
    <source>
        <strain evidence="14">cv. Chinese Spring</strain>
    </source>
</reference>
<evidence type="ECO:0000259" key="11">
    <source>
        <dbReference type="PROSITE" id="PS50089"/>
    </source>
</evidence>
<dbReference type="GO" id="GO:0045944">
    <property type="term" value="P:positive regulation of transcription by RNA polymerase II"/>
    <property type="evidence" value="ECO:0000318"/>
    <property type="project" value="GO_Central"/>
</dbReference>
<reference evidence="14" key="2">
    <citation type="submission" date="2018-10" db="UniProtKB">
        <authorList>
            <consortium name="EnsemblPlants"/>
        </authorList>
    </citation>
    <scope>IDENTIFICATION</scope>
</reference>
<feature type="compositionally biased region" description="Acidic residues" evidence="10">
    <location>
        <begin position="183"/>
        <end position="192"/>
    </location>
</feature>
<keyword evidence="8" id="KW-0539">Nucleus</keyword>
<accession>A0A3B6DH71</accession>
<dbReference type="SMR" id="A0A3B6DH71"/>
<dbReference type="Gramene" id="TraesROB_scaffold_121249_01G000200.1">
    <property type="protein sequence ID" value="TraesROB_scaffold_121249_01G000200.1"/>
    <property type="gene ID" value="TraesROB_scaffold_121249_01G000200"/>
</dbReference>
<dbReference type="InterPro" id="IPR031099">
    <property type="entry name" value="BRCA1-associated"/>
</dbReference>
<evidence type="ECO:0000256" key="1">
    <source>
        <dbReference type="ARBA" id="ARBA00004123"/>
    </source>
</evidence>
<keyword evidence="5 9" id="KW-0863">Zinc-finger</keyword>
<dbReference type="PANTHER" id="PTHR13763">
    <property type="entry name" value="BREAST CANCER TYPE 1 SUSCEPTIBILITY PROTEIN BRCA1"/>
    <property type="match status" value="1"/>
</dbReference>
<dbReference type="FunFam" id="3.40.50.10190:FF:000006">
    <property type="entry name" value="Breast cancer type 1 susceptibility protein homolog"/>
    <property type="match status" value="1"/>
</dbReference>
<evidence type="ECO:0000313" key="15">
    <source>
        <dbReference type="Proteomes" id="UP000019116"/>
    </source>
</evidence>
<organism evidence="14">
    <name type="scientific">Triticum aestivum</name>
    <name type="common">Wheat</name>
    <dbReference type="NCBI Taxonomy" id="4565"/>
    <lineage>
        <taxon>Eukaryota</taxon>
        <taxon>Viridiplantae</taxon>
        <taxon>Streptophyta</taxon>
        <taxon>Embryophyta</taxon>
        <taxon>Tracheophyta</taxon>
        <taxon>Spermatophyta</taxon>
        <taxon>Magnoliopsida</taxon>
        <taxon>Liliopsida</taxon>
        <taxon>Poales</taxon>
        <taxon>Poaceae</taxon>
        <taxon>BOP clade</taxon>
        <taxon>Pooideae</taxon>
        <taxon>Triticodae</taxon>
        <taxon>Triticeae</taxon>
        <taxon>Triticinae</taxon>
        <taxon>Triticum</taxon>
    </lineage>
</organism>
<dbReference type="CDD" id="cd15571">
    <property type="entry name" value="ePHD"/>
    <property type="match status" value="1"/>
</dbReference>
<dbReference type="GO" id="GO:0000724">
    <property type="term" value="P:double-strand break repair via homologous recombination"/>
    <property type="evidence" value="ECO:0000318"/>
    <property type="project" value="GO_Central"/>
</dbReference>
<dbReference type="Gramene" id="TraesWEE_scaffold_103923_01G000100.1">
    <property type="protein sequence ID" value="TraesWEE_scaffold_103923_01G000100.1"/>
    <property type="gene ID" value="TraesWEE_scaffold_103923_01G000100"/>
</dbReference>
<comment type="subcellular location">
    <subcellularLocation>
        <location evidence="1">Nucleus</location>
    </subcellularLocation>
</comment>
<dbReference type="Gramene" id="TraesMAC2D03G01232730.2">
    <property type="protein sequence ID" value="TraesMAC2D03G01232730.2"/>
    <property type="gene ID" value="TraesMAC2D03G01232730"/>
</dbReference>
<evidence type="ECO:0000256" key="4">
    <source>
        <dbReference type="ARBA" id="ARBA00022763"/>
    </source>
</evidence>
<evidence type="ECO:0000256" key="2">
    <source>
        <dbReference type="ARBA" id="ARBA00022723"/>
    </source>
</evidence>
<feature type="domain" description="BRCT" evidence="12">
    <location>
        <begin position="529"/>
        <end position="630"/>
    </location>
</feature>
<dbReference type="InterPro" id="IPR034732">
    <property type="entry name" value="EPHD"/>
</dbReference>
<dbReference type="InterPro" id="IPR013083">
    <property type="entry name" value="Znf_RING/FYVE/PHD"/>
</dbReference>
<evidence type="ECO:0000256" key="8">
    <source>
        <dbReference type="ARBA" id="ARBA00023242"/>
    </source>
</evidence>
<proteinExistence type="predicted"/>
<dbReference type="Gramene" id="TraesNOR2D03G01250960.2">
    <property type="protein sequence ID" value="TraesNOR2D03G01250960.2"/>
    <property type="gene ID" value="TraesNOR2D03G01250960"/>
</dbReference>
<evidence type="ECO:0000259" key="12">
    <source>
        <dbReference type="PROSITE" id="PS50172"/>
    </source>
</evidence>
<feature type="domain" description="PHD-type" evidence="13">
    <location>
        <begin position="250"/>
        <end position="370"/>
    </location>
</feature>
<dbReference type="SMART" id="SM00184">
    <property type="entry name" value="RING"/>
    <property type="match status" value="2"/>
</dbReference>
<dbReference type="Proteomes" id="UP000019116">
    <property type="component" value="Chromosome 2D"/>
</dbReference>
<dbReference type="CDD" id="cd17734">
    <property type="entry name" value="BRCT_Bard1_rpt1"/>
    <property type="match status" value="1"/>
</dbReference>
<evidence type="ECO:0000256" key="10">
    <source>
        <dbReference type="SAM" id="MobiDB-lite"/>
    </source>
</evidence>
<feature type="region of interest" description="Disordered" evidence="10">
    <location>
        <begin position="170"/>
        <end position="232"/>
    </location>
</feature>
<feature type="compositionally biased region" description="Basic and acidic residues" evidence="10">
    <location>
        <begin position="223"/>
        <end position="232"/>
    </location>
</feature>
<keyword evidence="4" id="KW-0227">DNA damage</keyword>
<name>A0A3B6DH71_WHEAT</name>
<keyword evidence="15" id="KW-1185">Reference proteome</keyword>
<dbReference type="Gramene" id="TraesCS2D02G381600.1">
    <property type="protein sequence ID" value="TraesCS2D02G381600.1"/>
    <property type="gene ID" value="TraesCS2D02G381600"/>
</dbReference>
<dbReference type="Gene3D" id="3.40.50.10190">
    <property type="entry name" value="BRCT domain"/>
    <property type="match status" value="2"/>
</dbReference>
<dbReference type="GO" id="GO:0031436">
    <property type="term" value="C:BRCA1-BARD1 complex"/>
    <property type="evidence" value="ECO:0000318"/>
    <property type="project" value="GO_Central"/>
</dbReference>
<dbReference type="Pfam" id="PF13771">
    <property type="entry name" value="zf-HC5HC2H"/>
    <property type="match status" value="1"/>
</dbReference>
<keyword evidence="7" id="KW-0234">DNA repair</keyword>
<dbReference type="Gramene" id="TraesRN2D0100920100.1">
    <property type="protein sequence ID" value="TraesRN2D0100920100.1"/>
    <property type="gene ID" value="TraesRN2D0100920100"/>
</dbReference>
<dbReference type="SUPFAM" id="SSF57850">
    <property type="entry name" value="RING/U-box"/>
    <property type="match status" value="1"/>
</dbReference>
<dbReference type="Gramene" id="TraesARI2D03G01251010.2">
    <property type="protein sequence ID" value="TraesARI2D03G01251010.2"/>
    <property type="gene ID" value="TraesARI2D03G01251010"/>
</dbReference>
<dbReference type="InterPro" id="IPR001357">
    <property type="entry name" value="BRCT_dom"/>
</dbReference>
<dbReference type="FunFam" id="3.30.40.10:FF:000310">
    <property type="entry name" value="Breast cancer associated RING 1"/>
    <property type="match status" value="1"/>
</dbReference>
<dbReference type="PROSITE" id="PS50089">
    <property type="entry name" value="ZF_RING_2"/>
    <property type="match status" value="1"/>
</dbReference>
<dbReference type="GO" id="GO:0070531">
    <property type="term" value="C:BRCA1-A complex"/>
    <property type="evidence" value="ECO:0000318"/>
    <property type="project" value="GO_Central"/>
</dbReference>
<evidence type="ECO:0000256" key="7">
    <source>
        <dbReference type="ARBA" id="ARBA00023204"/>
    </source>
</evidence>
<feature type="domain" description="RING-type" evidence="11">
    <location>
        <begin position="24"/>
        <end position="62"/>
    </location>
</feature>
<keyword evidence="6" id="KW-0862">Zinc</keyword>
<gene>
    <name evidence="14" type="primary">LOC123054018</name>
</gene>
<dbReference type="Gramene" id="TraesPARA_EIv1.0_0718780.1">
    <property type="protein sequence ID" value="TraesPARA_EIv1.0_0718780.1.CDS"/>
    <property type="gene ID" value="TraesPARA_EIv1.0_0718780"/>
</dbReference>
<feature type="domain" description="BRCT" evidence="12">
    <location>
        <begin position="423"/>
        <end position="508"/>
    </location>
</feature>
<dbReference type="PROSITE" id="PS50172">
    <property type="entry name" value="BRCT"/>
    <property type="match status" value="2"/>
</dbReference>
<dbReference type="Pfam" id="PF00533">
    <property type="entry name" value="BRCT"/>
    <property type="match status" value="1"/>
</dbReference>
<dbReference type="InterPro" id="IPR036420">
    <property type="entry name" value="BRCT_dom_sf"/>
</dbReference>
<dbReference type="EnsemblPlants" id="TraesCS2D02G381600.1">
    <property type="protein sequence ID" value="TraesCS2D02G381600.1"/>
    <property type="gene ID" value="TraesCS2D02G381600"/>
</dbReference>
<dbReference type="InterPro" id="IPR001841">
    <property type="entry name" value="Znf_RING"/>
</dbReference>
<dbReference type="Gramene" id="TraesJAG2D03G01240930.2">
    <property type="protein sequence ID" value="TraesJAG2D03G01240930.2"/>
    <property type="gene ID" value="TraesJAG2D03G01240930"/>
</dbReference>
<evidence type="ECO:0000256" key="3">
    <source>
        <dbReference type="ARBA" id="ARBA00022737"/>
    </source>
</evidence>
<evidence type="ECO:0000256" key="6">
    <source>
        <dbReference type="ARBA" id="ARBA00022833"/>
    </source>
</evidence>
<dbReference type="Gramene" id="TraesJUL2D03G01241040.2">
    <property type="protein sequence ID" value="TraesJUL2D03G01241040.2"/>
    <property type="gene ID" value="TraesJUL2D03G01241040"/>
</dbReference>
<evidence type="ECO:0000256" key="9">
    <source>
        <dbReference type="PROSITE-ProRule" id="PRU00175"/>
    </source>
</evidence>
<dbReference type="OrthoDB" id="2384350at2759"/>
<evidence type="ECO:0000256" key="5">
    <source>
        <dbReference type="ARBA" id="ARBA00022771"/>
    </source>
</evidence>
<dbReference type="Gramene" id="TraesCAD_scaffold_130527_01G000100.1">
    <property type="protein sequence ID" value="TraesCAD_scaffold_130527_01G000100.1"/>
    <property type="gene ID" value="TraesCAD_scaffold_130527_01G000100"/>
</dbReference>
<dbReference type="AlphaFoldDB" id="A0A3B6DH71"/>
<dbReference type="PANTHER" id="PTHR13763:SF9">
    <property type="entry name" value="BRCA1-ASSOCIATED RING DOMAIN PROTEIN 1"/>
    <property type="match status" value="1"/>
</dbReference>
<evidence type="ECO:0008006" key="16">
    <source>
        <dbReference type="Google" id="ProtNLM"/>
    </source>
</evidence>
<evidence type="ECO:0000259" key="13">
    <source>
        <dbReference type="PROSITE" id="PS51805"/>
    </source>
</evidence>
<keyword evidence="3" id="KW-0677">Repeat</keyword>
<dbReference type="SMART" id="SM00292">
    <property type="entry name" value="BRCT"/>
    <property type="match status" value="2"/>
</dbReference>
<dbReference type="Gramene" id="TraesCLE_scaffold_143987_01G000200.1">
    <property type="protein sequence ID" value="TraesCLE_scaffold_143987_01G000200.1"/>
    <property type="gene ID" value="TraesCLE_scaffold_143987_01G000200"/>
</dbReference>
<keyword evidence="2" id="KW-0479">Metal-binding</keyword>
<feature type="compositionally biased region" description="Polar residues" evidence="10">
    <location>
        <begin position="196"/>
        <end position="205"/>
    </location>
</feature>
<evidence type="ECO:0000313" key="14">
    <source>
        <dbReference type="EnsemblPlants" id="TraesCS2D02G381600.1"/>
    </source>
</evidence>
<dbReference type="GO" id="GO:0004842">
    <property type="term" value="F:ubiquitin-protein transferase activity"/>
    <property type="evidence" value="ECO:0000318"/>
    <property type="project" value="GO_Central"/>
</dbReference>
<dbReference type="STRING" id="4565.A0A3B6DH71"/>
<feature type="compositionally biased region" description="Polar residues" evidence="10">
    <location>
        <begin position="388"/>
        <end position="402"/>
    </location>
</feature>
<dbReference type="PROSITE" id="PS51805">
    <property type="entry name" value="EPHD"/>
    <property type="match status" value="1"/>
</dbReference>
<dbReference type="GO" id="GO:0008270">
    <property type="term" value="F:zinc ion binding"/>
    <property type="evidence" value="ECO:0007669"/>
    <property type="project" value="UniProtKB-KW"/>
</dbReference>
<feature type="region of interest" description="Disordered" evidence="10">
    <location>
        <begin position="377"/>
        <end position="402"/>
    </location>
</feature>
<dbReference type="Gramene" id="TraesCS2D03G0870500.1">
    <property type="protein sequence ID" value="TraesCS2D03G0870500.1.CDS"/>
    <property type="gene ID" value="TraesCS2D03G0870500"/>
</dbReference>
<sequence>MEGMRRFVNPLKLNVQKMELELTCPVCLKLLSAPTMLPCCHTCCSKCATPQAMNGHSCAICKLAYHPQDLRHASQIEALVNIQRSISSTVSSMSLQLGTQPAIHVAKATSQGTPESGRTSSHNLVASNLPCNQASGPADENVGVVQAMDPAPGNRTNDVAVEPTVIVQTGPCGSQTPVGSGDLECDSNDLEGELITSGSPPQSTLKRGPNITDDSTRGLKRQKSSDQSEKMEDTNVIANINAEQPSMNAAWKCEFCHSSEISECTGPLLHCLDEALVKDDQAWKSNVLHVHEKCAEWAPEAYFEGDMIKKLESELARSSKMKCGICGLKGAALGCLFKSCRKSYHLPCARGVSGCRWDEGEFVMLCPTHSSKRLPCERSNSKNKKAAQLQQPSSETVLGDSNSPFPMEMNELWTSLCPTSEWVICGSALSDQDKEILDQFEYHSGVTTTNNWSSNVTHVLANTNEDGACGRTRKVLLAILAGKWVVNVNWLSACLEAKKPVPEEPYEIRSDVHGAIDGPRIGRLRAMQKAPSLFSGLIFYFIGHPLTFKVELDELIAAAGGSILGKADLSSTSLIVYNKEVPKGCNEDAVDEVFSKREAEALDLATTFGCRVVPHTWVLDSIASCTLQPI</sequence>
<dbReference type="Gramene" id="TraesSYM2D03G01250210.2">
    <property type="protein sequence ID" value="TraesSYM2D03G01250210.2"/>
    <property type="gene ID" value="TraesSYM2D03G01250210"/>
</dbReference>
<dbReference type="Gene3D" id="3.30.40.10">
    <property type="entry name" value="Zinc/RING finger domain, C3HC4 (zinc finger)"/>
    <property type="match status" value="2"/>
</dbReference>
<dbReference type="SUPFAM" id="SSF52113">
    <property type="entry name" value="BRCT domain"/>
    <property type="match status" value="2"/>
</dbReference>
<protein>
    <recommendedName>
        <fullName evidence="16">RING-type E3 ubiquitin transferase BRCA1</fullName>
    </recommendedName>
</protein>